<dbReference type="RefSeq" id="WP_044238704.1">
    <property type="nucleotide sequence ID" value="NZ_ASRX01000013.1"/>
</dbReference>
<dbReference type="AlphaFoldDB" id="A0A017TDQ9"/>
<comment type="caution">
    <text evidence="2">The sequence shown here is derived from an EMBL/GenBank/DDBJ whole genome shotgun (WGS) entry which is preliminary data.</text>
</comment>
<dbReference type="EMBL" id="ASRX01000013">
    <property type="protein sequence ID" value="EYF06945.1"/>
    <property type="molecule type" value="Genomic_DNA"/>
</dbReference>
<gene>
    <name evidence="2" type="ORF">CAP_1203</name>
</gene>
<name>A0A017TDQ9_9BACT</name>
<feature type="region of interest" description="Disordered" evidence="1">
    <location>
        <begin position="11"/>
        <end position="38"/>
    </location>
</feature>
<keyword evidence="3" id="KW-1185">Reference proteome</keyword>
<sequence>MALAFVVGCGGEGPKGDPGDPGAPGTEGPPGPGTVGEGSVSAVSPNIVYLDRQVEVMISGYGTRWSSGVTVDFGPGIAVDQQNIIVASDTSLIVFISVAPDADVTSLRDVNVTDSTGTVTFAGAFVVQPPIANLGRLGTVAQGSLFLVQGDVIDRSTPIDTLEETTLELGQGNSQYVLSPADGEVAPYSFSGLAFVDVNTAPGQKEIVLLNGFQGDPDFPPVSYRFPASQFFDVTPRTPTPIALGTPAVGSFASSLQTHLFEVAPLPTEDVFVQIEAANGEGAAFVLLPPSGRFDDLAQVQFWLGNRVPASNSTDPWYVIAINLDSATGYDFTIETTAVEAETADVCENAAVVPLPANLTGLTLEDDADQDWFAIEVPADALGGTIAVATTAGDANADTILEIFGPDDCLVAFAGPRDQDYHETLVSPELTAAGTYYVKVSYSDYAPYAAGGYNLSINLNVPVGPDTNEPNNTCAMATDGGPLPVSLLDQSLDTATDEDWFSFEVDAAAVGGTFTVATLPGDAQTDTMIEVFGPDDCSVALSEPIDDNYHESYTSDALTAPGTYFVRVSNSPTTTNTGMAYDLSVTVDLPTAPDVHEPNNTCQASTALTLPATEMNLSLIPQTDEDWFAVTLDAAAVGQRLFVVTSPGDDEVDTVVEFFQSDCTTSFGGPSPDLNYQDIHASPVITAAGTYHIKISNSTFGYTGDAYNMQVLLVPASVTESEPNNTSATADSTMGSPDAIGAIGVAGDNDWYAVPLPANVRFVAQVDSGMVNECGVDIDSELEIYSPSGTSLAFSEDISPFGNYCSAALVQITTAGTYYVRIASSTDYEPDGMFDYTARFYYFP</sequence>
<dbReference type="STRING" id="1192034.CAP_1203"/>
<evidence type="ECO:0000313" key="2">
    <source>
        <dbReference type="EMBL" id="EYF06945.1"/>
    </source>
</evidence>
<dbReference type="Proteomes" id="UP000019678">
    <property type="component" value="Unassembled WGS sequence"/>
</dbReference>
<reference evidence="2 3" key="1">
    <citation type="submission" date="2013-05" db="EMBL/GenBank/DDBJ databases">
        <title>Genome assembly of Chondromyces apiculatus DSM 436.</title>
        <authorList>
            <person name="Sharma G."/>
            <person name="Khatri I."/>
            <person name="Kaur C."/>
            <person name="Mayilraj S."/>
            <person name="Subramanian S."/>
        </authorList>
    </citation>
    <scope>NUCLEOTIDE SEQUENCE [LARGE SCALE GENOMIC DNA]</scope>
    <source>
        <strain evidence="2 3">DSM 436</strain>
    </source>
</reference>
<organism evidence="2 3">
    <name type="scientific">Chondromyces apiculatus DSM 436</name>
    <dbReference type="NCBI Taxonomy" id="1192034"/>
    <lineage>
        <taxon>Bacteria</taxon>
        <taxon>Pseudomonadati</taxon>
        <taxon>Myxococcota</taxon>
        <taxon>Polyangia</taxon>
        <taxon>Polyangiales</taxon>
        <taxon>Polyangiaceae</taxon>
        <taxon>Chondromyces</taxon>
    </lineage>
</organism>
<evidence type="ECO:0000313" key="3">
    <source>
        <dbReference type="Proteomes" id="UP000019678"/>
    </source>
</evidence>
<proteinExistence type="predicted"/>
<dbReference type="SUPFAM" id="SSF89260">
    <property type="entry name" value="Collagen-binding domain"/>
    <property type="match status" value="1"/>
</dbReference>
<dbReference type="Gene3D" id="2.60.120.380">
    <property type="match status" value="4"/>
</dbReference>
<evidence type="ECO:0000256" key="1">
    <source>
        <dbReference type="SAM" id="MobiDB-lite"/>
    </source>
</evidence>
<dbReference type="Gene3D" id="2.60.40.10">
    <property type="entry name" value="Immunoglobulins"/>
    <property type="match status" value="1"/>
</dbReference>
<dbReference type="InterPro" id="IPR013783">
    <property type="entry name" value="Ig-like_fold"/>
</dbReference>
<protein>
    <recommendedName>
        <fullName evidence="4">Peptidase C-terminal archaeal/bacterial domain-containing protein</fullName>
    </recommendedName>
</protein>
<accession>A0A017TDQ9</accession>
<evidence type="ECO:0008006" key="4">
    <source>
        <dbReference type="Google" id="ProtNLM"/>
    </source>
</evidence>